<feature type="signal peptide" evidence="1">
    <location>
        <begin position="1"/>
        <end position="20"/>
    </location>
</feature>
<dbReference type="SUPFAM" id="SSF81901">
    <property type="entry name" value="HCP-like"/>
    <property type="match status" value="1"/>
</dbReference>
<dbReference type="EMBL" id="JABANE010000013">
    <property type="protein sequence ID" value="NME67634.1"/>
    <property type="molecule type" value="Genomic_DNA"/>
</dbReference>
<evidence type="ECO:0000256" key="1">
    <source>
        <dbReference type="SAM" id="SignalP"/>
    </source>
</evidence>
<proteinExistence type="predicted"/>
<keyword evidence="3" id="KW-1185">Reference proteome</keyword>
<accession>A0A7X9P2V1</accession>
<dbReference type="InterPro" id="IPR011990">
    <property type="entry name" value="TPR-like_helical_dom_sf"/>
</dbReference>
<keyword evidence="1" id="KW-0732">Signal</keyword>
<protein>
    <recommendedName>
        <fullName evidence="4">Tetratricopeptide repeat protein</fullName>
    </recommendedName>
</protein>
<evidence type="ECO:0008006" key="4">
    <source>
        <dbReference type="Google" id="ProtNLM"/>
    </source>
</evidence>
<sequence>MKTIFLTLTVLISSFVSVFAHTTDLEAPNDEKSAKLIKMVEEAGNNDWKTLKHAAVLTINWGGDLEMAKAWIDKAITIESNALTLEVLGDYYIKTGNVEKATETYFNALEKGVTNLGKEDMERIQRKVLVYARMK</sequence>
<feature type="chain" id="PRO_5031116777" description="Tetratricopeptide repeat protein" evidence="1">
    <location>
        <begin position="21"/>
        <end position="135"/>
    </location>
</feature>
<reference evidence="2 3" key="1">
    <citation type="submission" date="2020-04" db="EMBL/GenBank/DDBJ databases">
        <title>Flammeovirga sp. SR4, a novel species isolated from seawater.</title>
        <authorList>
            <person name="Wang X."/>
        </authorList>
    </citation>
    <scope>NUCLEOTIDE SEQUENCE [LARGE SCALE GENOMIC DNA]</scope>
    <source>
        <strain evidence="2 3">ATCC 23126</strain>
    </source>
</reference>
<organism evidence="2 3">
    <name type="scientific">Flammeovirga aprica JL-4</name>
    <dbReference type="NCBI Taxonomy" id="694437"/>
    <lineage>
        <taxon>Bacteria</taxon>
        <taxon>Pseudomonadati</taxon>
        <taxon>Bacteroidota</taxon>
        <taxon>Cytophagia</taxon>
        <taxon>Cytophagales</taxon>
        <taxon>Flammeovirgaceae</taxon>
        <taxon>Flammeovirga</taxon>
    </lineage>
</organism>
<name>A0A7X9P2V1_9BACT</name>
<comment type="caution">
    <text evidence="2">The sequence shown here is derived from an EMBL/GenBank/DDBJ whole genome shotgun (WGS) entry which is preliminary data.</text>
</comment>
<evidence type="ECO:0000313" key="3">
    <source>
        <dbReference type="Proteomes" id="UP000576082"/>
    </source>
</evidence>
<dbReference type="Proteomes" id="UP000576082">
    <property type="component" value="Unassembled WGS sequence"/>
</dbReference>
<gene>
    <name evidence="2" type="ORF">HHU12_06620</name>
</gene>
<dbReference type="Gene3D" id="1.25.40.10">
    <property type="entry name" value="Tetratricopeptide repeat domain"/>
    <property type="match status" value="1"/>
</dbReference>
<dbReference type="AlphaFoldDB" id="A0A7X9P2V1"/>
<dbReference type="RefSeq" id="WP_169655970.1">
    <property type="nucleotide sequence ID" value="NZ_JABANE010000013.1"/>
</dbReference>
<evidence type="ECO:0000313" key="2">
    <source>
        <dbReference type="EMBL" id="NME67634.1"/>
    </source>
</evidence>